<feature type="domain" description="ParB-like N-terminal" evidence="1">
    <location>
        <begin position="3"/>
        <end position="92"/>
    </location>
</feature>
<evidence type="ECO:0000259" key="1">
    <source>
        <dbReference type="SMART" id="SM00470"/>
    </source>
</evidence>
<dbReference type="EMBL" id="MT144601">
    <property type="protein sequence ID" value="QJH94449.1"/>
    <property type="molecule type" value="Genomic_DNA"/>
</dbReference>
<dbReference type="InterPro" id="IPR004437">
    <property type="entry name" value="ParB/RepB/Spo0J"/>
</dbReference>
<dbReference type="GO" id="GO:0009007">
    <property type="term" value="F:site-specific DNA-methyltransferase (adenine-specific) activity"/>
    <property type="evidence" value="ECO:0007669"/>
    <property type="project" value="InterPro"/>
</dbReference>
<dbReference type="Pfam" id="PF05869">
    <property type="entry name" value="Dam"/>
    <property type="match status" value="1"/>
</dbReference>
<protein>
    <recommendedName>
        <fullName evidence="1">ParB-like N-terminal domain-containing protein</fullName>
    </recommendedName>
</protein>
<evidence type="ECO:0000313" key="5">
    <source>
        <dbReference type="EMBL" id="QJH94449.1"/>
    </source>
</evidence>
<evidence type="ECO:0000313" key="3">
    <source>
        <dbReference type="EMBL" id="QJA63362.1"/>
    </source>
</evidence>
<dbReference type="GO" id="GO:0009307">
    <property type="term" value="P:DNA restriction-modification system"/>
    <property type="evidence" value="ECO:0007669"/>
    <property type="project" value="InterPro"/>
</dbReference>
<name>A0A6H1Z9Q7_9ZZZZ</name>
<dbReference type="NCBIfam" id="TIGR00180">
    <property type="entry name" value="parB_part"/>
    <property type="match status" value="1"/>
</dbReference>
<dbReference type="PANTHER" id="PTHR33375">
    <property type="entry name" value="CHROMOSOME-PARTITIONING PROTEIN PARB-RELATED"/>
    <property type="match status" value="1"/>
</dbReference>
<dbReference type="InterPro" id="IPR008593">
    <property type="entry name" value="Dam_MeTrfase"/>
</dbReference>
<dbReference type="SMART" id="SM00470">
    <property type="entry name" value="ParB"/>
    <property type="match status" value="1"/>
</dbReference>
<sequence>MDIFIDVSEIDPSPYQPRIHIDPARLKDLGENIRKYGLIHPIKVRPIGNRFELLAGERRMLACSDIGIKQIRTEIIEANDTQARGIVLSENIARDDLSPIEKIGAYAFWIDHEMAQANPEYAEIQKQPLQRIAWVLMKMNSDERHKTSFANKFISNIDIAFRGLPEPTQWQSFYINDLKPYVGMDEEVREVAATKKLNKSQAKAVQKLKEINPKSFQTIKEDGKIDLASGETVNIEDASSREIEHAVSMRPVSYHVSDDSYEWFTPLEYIEAARVVMNGIDLDPATNIKAQTKIKAATFYTKNDDGLSKPWSGSVWLNPPYNMPLIEQFIDRAISEYKAGNITCAIVLTNNSTDTEWFHKLIQYPFCLTRGRIQFWNDDQTLATRQGQALFYLGNNPDLFVSTFSAFGAVLKIYDY</sequence>
<dbReference type="Gene3D" id="1.10.10.2830">
    <property type="match status" value="1"/>
</dbReference>
<dbReference type="Gene3D" id="3.90.1530.30">
    <property type="match status" value="1"/>
</dbReference>
<dbReference type="EMBL" id="MT141832">
    <property type="protein sequence ID" value="QJA70921.1"/>
    <property type="molecule type" value="Genomic_DNA"/>
</dbReference>
<gene>
    <name evidence="4" type="ORF">MM415A03493_0003</name>
    <name evidence="3" type="ORF">MM415B00633_0046</name>
    <name evidence="2" type="ORF">TM448A00090_0100</name>
    <name evidence="5" type="ORF">TM448B00221_0003</name>
</gene>
<dbReference type="InterPro" id="IPR003115">
    <property type="entry name" value="ParB_N"/>
</dbReference>
<dbReference type="InterPro" id="IPR036086">
    <property type="entry name" value="ParB/Sulfiredoxin_sf"/>
</dbReference>
<dbReference type="EMBL" id="MT143974">
    <property type="protein sequence ID" value="QJA44268.1"/>
    <property type="molecule type" value="Genomic_DNA"/>
</dbReference>
<dbReference type="Pfam" id="PF02195">
    <property type="entry name" value="ParB_N"/>
    <property type="match status" value="1"/>
</dbReference>
<evidence type="ECO:0000313" key="2">
    <source>
        <dbReference type="EMBL" id="QJA44268.1"/>
    </source>
</evidence>
<reference evidence="2" key="1">
    <citation type="submission" date="2020-03" db="EMBL/GenBank/DDBJ databases">
        <title>The deep terrestrial virosphere.</title>
        <authorList>
            <person name="Holmfeldt K."/>
            <person name="Nilsson E."/>
            <person name="Simone D."/>
            <person name="Lopez-Fernandez M."/>
            <person name="Wu X."/>
            <person name="de Brujin I."/>
            <person name="Lundin D."/>
            <person name="Andersson A."/>
            <person name="Bertilsson S."/>
            <person name="Dopson M."/>
        </authorList>
    </citation>
    <scope>NUCLEOTIDE SEQUENCE</scope>
    <source>
        <strain evidence="4">MM415A03493</strain>
        <strain evidence="3">MM415B00633</strain>
        <strain evidence="2">TM448A00090</strain>
        <strain evidence="5">TM448B00221</strain>
    </source>
</reference>
<organism evidence="2">
    <name type="scientific">viral metagenome</name>
    <dbReference type="NCBI Taxonomy" id="1070528"/>
    <lineage>
        <taxon>unclassified sequences</taxon>
        <taxon>metagenomes</taxon>
        <taxon>organismal metagenomes</taxon>
    </lineage>
</organism>
<dbReference type="InterPro" id="IPR050336">
    <property type="entry name" value="Chromosome_partition/occlusion"/>
</dbReference>
<dbReference type="GO" id="GO:0005694">
    <property type="term" value="C:chromosome"/>
    <property type="evidence" value="ECO:0007669"/>
    <property type="project" value="TreeGrafter"/>
</dbReference>
<dbReference type="GO" id="GO:0007059">
    <property type="term" value="P:chromosome segregation"/>
    <property type="evidence" value="ECO:0007669"/>
    <property type="project" value="TreeGrafter"/>
</dbReference>
<dbReference type="GO" id="GO:0003677">
    <property type="term" value="F:DNA binding"/>
    <property type="evidence" value="ECO:0007669"/>
    <property type="project" value="InterPro"/>
</dbReference>
<evidence type="ECO:0000313" key="4">
    <source>
        <dbReference type="EMBL" id="QJA70921.1"/>
    </source>
</evidence>
<dbReference type="EMBL" id="MT141495">
    <property type="protein sequence ID" value="QJA63362.1"/>
    <property type="molecule type" value="Genomic_DNA"/>
</dbReference>
<dbReference type="SUPFAM" id="SSF110849">
    <property type="entry name" value="ParB/Sulfiredoxin"/>
    <property type="match status" value="1"/>
</dbReference>
<dbReference type="PANTHER" id="PTHR33375:SF1">
    <property type="entry name" value="CHROMOSOME-PARTITIONING PROTEIN PARB-RELATED"/>
    <property type="match status" value="1"/>
</dbReference>
<accession>A0A6H1Z9Q7</accession>
<proteinExistence type="predicted"/>
<dbReference type="AlphaFoldDB" id="A0A6H1Z9Q7"/>